<gene>
    <name evidence="1" type="ORF">HAQ05_08750</name>
</gene>
<accession>A0ABR7Z0D1</accession>
<dbReference type="EMBL" id="JAAOCA010000009">
    <property type="protein sequence ID" value="MBD1598791.1"/>
    <property type="molecule type" value="Genomic_DNA"/>
</dbReference>
<evidence type="ECO:0000313" key="1">
    <source>
        <dbReference type="EMBL" id="MBD1598791.1"/>
    </source>
</evidence>
<dbReference type="RefSeq" id="WP_190419472.1">
    <property type="nucleotide sequence ID" value="NZ_JAAOCA010000009.1"/>
</dbReference>
<sequence>MAATSWYAISTLNPSTGRDVAVLIYGREFRLVDVIHYIPKRGGRKLVLDLPRRKAKVFESSTAW</sequence>
<evidence type="ECO:0000313" key="2">
    <source>
        <dbReference type="Proteomes" id="UP000805841"/>
    </source>
</evidence>
<proteinExistence type="predicted"/>
<keyword evidence="2" id="KW-1185">Reference proteome</keyword>
<organism evidence="1 2">
    <name type="scientific">Pseudomonas typographi</name>
    <dbReference type="NCBI Taxonomy" id="2715964"/>
    <lineage>
        <taxon>Bacteria</taxon>
        <taxon>Pseudomonadati</taxon>
        <taxon>Pseudomonadota</taxon>
        <taxon>Gammaproteobacteria</taxon>
        <taxon>Pseudomonadales</taxon>
        <taxon>Pseudomonadaceae</taxon>
        <taxon>Pseudomonas</taxon>
    </lineage>
</organism>
<reference evidence="1 2" key="1">
    <citation type="journal article" date="2020" name="Insects">
        <title>Bacteria Belonging to Pseudomonas typographi sp. nov. from the Bark Beetle Ips typographus Have Genomic Potential to Aid in the Host Ecology.</title>
        <authorList>
            <person name="Peral-Aranega E."/>
            <person name="Saati-Santamaria Z."/>
            <person name="Kolarik M."/>
            <person name="Rivas R."/>
            <person name="Garcia-Fraile P."/>
        </authorList>
    </citation>
    <scope>NUCLEOTIDE SEQUENCE [LARGE SCALE GENOMIC DNA]</scope>
    <source>
        <strain evidence="1 2">CA3A</strain>
    </source>
</reference>
<comment type="caution">
    <text evidence="1">The sequence shown here is derived from an EMBL/GenBank/DDBJ whole genome shotgun (WGS) entry which is preliminary data.</text>
</comment>
<dbReference type="Proteomes" id="UP000805841">
    <property type="component" value="Unassembled WGS sequence"/>
</dbReference>
<protein>
    <submittedName>
        <fullName evidence="1">Uncharacterized protein</fullName>
    </submittedName>
</protein>
<name>A0ABR7Z0D1_9PSED</name>